<protein>
    <submittedName>
        <fullName evidence="2">Uncharacterized protein</fullName>
    </submittedName>
</protein>
<feature type="region of interest" description="Disordered" evidence="1">
    <location>
        <begin position="3683"/>
        <end position="3715"/>
    </location>
</feature>
<dbReference type="GeneID" id="68112432"/>
<dbReference type="Gene3D" id="1.25.10.10">
    <property type="entry name" value="Leucine-rich Repeat Variant"/>
    <property type="match status" value="1"/>
</dbReference>
<feature type="compositionally biased region" description="Polar residues" evidence="1">
    <location>
        <begin position="3384"/>
        <end position="3396"/>
    </location>
</feature>
<feature type="compositionally biased region" description="Low complexity" evidence="1">
    <location>
        <begin position="3268"/>
        <end position="3282"/>
    </location>
</feature>
<feature type="region of interest" description="Disordered" evidence="1">
    <location>
        <begin position="3318"/>
        <end position="3397"/>
    </location>
</feature>
<feature type="compositionally biased region" description="Gly residues" evidence="1">
    <location>
        <begin position="1288"/>
        <end position="1299"/>
    </location>
</feature>
<gene>
    <name evidence="2" type="ORF">FDP41_005214</name>
</gene>
<dbReference type="GO" id="GO:0005737">
    <property type="term" value="C:cytoplasm"/>
    <property type="evidence" value="ECO:0007669"/>
    <property type="project" value="TreeGrafter"/>
</dbReference>
<dbReference type="EMBL" id="VFQX01000043">
    <property type="protein sequence ID" value="KAF0975887.1"/>
    <property type="molecule type" value="Genomic_DNA"/>
</dbReference>
<organism evidence="2 3">
    <name type="scientific">Naegleria fowleri</name>
    <name type="common">Brain eating amoeba</name>
    <dbReference type="NCBI Taxonomy" id="5763"/>
    <lineage>
        <taxon>Eukaryota</taxon>
        <taxon>Discoba</taxon>
        <taxon>Heterolobosea</taxon>
        <taxon>Tetramitia</taxon>
        <taxon>Eutetramitia</taxon>
        <taxon>Vahlkampfiidae</taxon>
        <taxon>Naegleria</taxon>
    </lineage>
</organism>
<keyword evidence="3" id="KW-1185">Reference proteome</keyword>
<feature type="compositionally biased region" description="Low complexity" evidence="1">
    <location>
        <begin position="3230"/>
        <end position="3250"/>
    </location>
</feature>
<dbReference type="VEuPathDB" id="AmoebaDB:NfTy_052500"/>
<dbReference type="PANTHER" id="PTHR10170">
    <property type="entry name" value="HUNTINGTON DISEASE PROTEIN"/>
    <property type="match status" value="1"/>
</dbReference>
<feature type="compositionally biased region" description="Low complexity" evidence="1">
    <location>
        <begin position="1300"/>
        <end position="1313"/>
    </location>
</feature>
<dbReference type="SUPFAM" id="SSF48371">
    <property type="entry name" value="ARM repeat"/>
    <property type="match status" value="1"/>
</dbReference>
<dbReference type="InterPro" id="IPR048411">
    <property type="entry name" value="Htt_N_HEAT_rpt-1"/>
</dbReference>
<dbReference type="Proteomes" id="UP000444721">
    <property type="component" value="Unassembled WGS sequence"/>
</dbReference>
<feature type="compositionally biased region" description="Polar residues" evidence="1">
    <location>
        <begin position="1617"/>
        <end position="1628"/>
    </location>
</feature>
<dbReference type="Pfam" id="PF20926">
    <property type="entry name" value="Htt_N-HEAT_1"/>
    <property type="match status" value="1"/>
</dbReference>
<feature type="region of interest" description="Disordered" evidence="1">
    <location>
        <begin position="121"/>
        <end position="141"/>
    </location>
</feature>
<comment type="caution">
    <text evidence="2">The sequence shown here is derived from an EMBL/GenBank/DDBJ whole genome shotgun (WGS) entry which is preliminary data.</text>
</comment>
<feature type="region of interest" description="Disordered" evidence="1">
    <location>
        <begin position="2134"/>
        <end position="2154"/>
    </location>
</feature>
<feature type="compositionally biased region" description="Low complexity" evidence="1">
    <location>
        <begin position="3363"/>
        <end position="3383"/>
    </location>
</feature>
<sequence length="3715" mass="415912">MSSSSNNPSVSSSGSGGQTTTTTTTTPPVLDINSSLNILQEKIIYHQDPHHDDDQSGFDEDSFATIQQQQQVPSSSQQQQDTPQRRKQIQTALSNISEFFIYYYQRECKFSLMSQQLLETTTTSSSASNNNTSSFSTTTTSTNQDSDSVFFKNVSNYLNVSIQHCLRACGDISNDVRMYANEHLRKIIKSVIDTHSDRILVILFKSMKPKVNNKYSIVTAISNFANISHYIKPQKCRTMVSFILPQLIQFISLEYEYYTFIIENITMSGSLDKIFDILGPYIEEEEIYDFCKDLFKLLSHPEIEIRRSSAKSISSCCAFVPTCPIHQVALDVHEIAMSQCFKSQECTDLKTLQGCLNTFLNILLVLDDFSGRSSRASPIHYSRYQSFSNLVCDLLIDSLSVQDQRILSPSIELLTNLLSKFSNYCKNWIRGKVDALLSKTFYILTTSKMLVTVKSYILEALSQFLYVFPEWTLEAFHKNSCHLKFLFDILENIEEDYLIRGKSSILLATIIEVCVKLQHKNLVERVRPLMEEVKIGGNVATISEENCSNIDTKNSILLDFETIQSDAVSGTNNANNTITDTLTTITPTISPTSTTTTSTTSTTNIPLKDLSSHSLLSQLTCIIVDKIMNIMMRESFNHLLVRMLISSCSLCLPICMQYLPELAFNIPKYILSIIHVNDSFWSVKFEILNFLNRFDYTLIEYYERKNNLKLNSIGTVATTSSTDISSTTTSSTTQYTLLQIIVDKVVWKYISDDNEKVRKLACMTLIQLLPYPNVMNNIHTTSIHHGSSSQQLLSSLHSKSGSQMASLFERYSSDYDTRLLKQIISTEMLQYINRDVIREHELTNVVLVIIRCISQLTLVRDDKHTFIGIIKLLSSLAKRYSQYDDSNPHLISLHNDEKTGGASHSSGGTSTSGSGGNDSNMNTMNHPNNYYNNNNNNHSTQRIRHQRTSSMGGFNTSTSGVNAPTSSPITPKPVISFYAIEILELLLDKLKYSAEISTDLNVHSMIVKTIGLYVLQLKHLTRGMNQSNNQYNSSQSNTNNNQSFQSTRTSNDMMMIKKVQHITEKLLSYEHFMIDMISNVFDETYIKSSPIQLNYQKDMHKYVYDKLYNNVRQSAKSSISNATIDSTYSRDAISILRSQLLKTLYFILLYGSTQVIETYTISMIQYLHFNVRFEKKFSILCIQELFVSLFGKKDRYYNINIPNYESIKPLFINDEDDVINPMGANQMFSFATPISSSSSLRKCNGLFEKIFVEGKNNVWSTRRDVNLGLNSMRVRTTSLLIPNKSGTNGDGSNSGGGSGSSTTESNNKNSSTTVLTPQKSSTTAMAAQSPPTKSTNFSYDSKFGDTGKTYRQILGMFNPVVIGLTKSFKHTHDRSLQNVILFMLIRMICIGIDFSQLDKDGSFIRYILKQIDDIETTYLTDYEPDHTLYQVMDFLSVLLYIVKYSHFPDNPFDCIKKLAQIGLKEETHKMDERDLSVTGNNSKTSKLQQQQQHEWSMTSILRSLSPIMIRAYLCETRNAALQWRSSNNNNNNTMSTTTDGSALLNEFLKHVKLPECQAVLTLLLRNVQQQGNVHLSNTTTNTTTTTTTTSNSSTLSNNNNNTTPTMEPHVLLDMNIPIQNNPNTTATMKSPHHATTTTVSSSYSSSTSSSTPSSSLHYYSPWKHLSNKILTEWVIHQQLQVDMDWSHVLVSNIGDEFESTRNDATLYYDHIMNQLMSGSAGGGSGGGGLSGSSTLPLGGGGLSGGSGSSSHSSVLSNGIRGASASKYGQKGWSGGSGGSGHSSPSTCSTGMIDEFRMELSKIFYFIDALYINVHDEEQWPIIRTLNEAMNQHLNESWMDHSRYYLVSQESFRVGLGSSNTSHVLEVESFTTRTNDGHPMMTMMTTTQTTQTTTNTEPIDVHATFSSSDDARIFVISNLLKSLLFMRLMNRIDKKENKVEHSLRTLETFLMFCVKSLRIYINHRDSSSITIVKYLTSEMLLVTMELQERLYSKLSNHRLIDNVDKLNEIYRKEIIYFWKLFTVNSEYMGEDTEKSIKRFDFPIYASILSLLLSHSKMLPKEFGISFFIEIYKVFHSTSAAINSTSKNAVDTPPLTMAYHYQVIQQKSLFLSIIHIILSIVQSSISNSNSTNRLNSVDSNFKNNKEQHSDPLQSTSILDQFSPNTTESQFSTPLTEHPLNLLFKECSIQYLSSKMWKNMLNHFNEPIVQEFITCYSDSIQSSNDLIGLFEELDEKFSIKNQLQISDLRILFNFVKNYIRKSHLHCLIPKMVNQLEERYKVETTFMKKKILKDMINYINQNNTNTLKAQMLKNDYKVLDKIIENVNQTILKYRIDEEHSFTSTTRIIDPSLNPLLVQSELASNPFVISNFLIDYMDKGDLKYVPNIVSSMNAQSLKDIISHFSGNIEFVTSLLIHLKTFDQILPFIDFTFDQMNRLNQDMTRQNKSSSFSTYLKLSNLLSKLLSKCRAFHLMEDKTKQVIQFTCQFIHLFYEERLLQQAVDLIDVDYMLSLIHQVLLSYGSLFQQDSSFMIGGGGGGDQWSSNHTEEWLNSSGGIGGGTSGDIGDHIHSFTTLIHSFISKTCQLIIDATTVSSNTRNILTNSKTSNHHQSFQRHLKLILFKTFQLHPNMTMPSEFPDLESGAIGGSSGSTSSGMNSLYGFSIGNRIPFISYHHLKLIRSIGLELSKCYMNLAYSPFLPNLETGYYPRIDNEQVETLILMIQEMGCNEDIFKQLFEMCFDLLKSEITQPFDEIHVLFLKLLTCMICKMNQPPQTFTSLNDIDDDDHLFTNSSGNGSGNVRSGGGGGSSSTGGNSTGGNANSPLSAILYCVDNYLLKTTKSSPCGTSDKLSNLKMLTPSNNNTIQVEDMYSRALFNSFMLFIQESIQKYSKTNLMIAKEMIKSLLLILNNNIVLFAINSQTYSLQWLFDLFKNTYKEAMLYDDWLLAQYAIYGLSKTYAILHSNNSRDVVNEDYMIKVMETSLVNSHTKQSACQSILSFIECNNRNIVLKLLPYLASNIQGWLLEKEQTVYNQLLLLKMITLIVQQYPEASVHQLTKKTMEALFNLSDDIDAPLSIVITIFKSLQNLLMNYSLSQFERSLIEAMTSIKQSASYMSSSSSTTATGIMMTNTTAGASTTPNMNHVNSNHLIATTTTLQNTSMMSKIVHPFKKMTIDTSTFSNFTQMLAQNRTILLVRKPTAAFSGNSSSSSTPSSNLNTTGNSSHTKTTNVDDVVASSKNKSMSTSSSTSSSSSSSSGGSGNSSSGGGGGGGGHSTTPTTNTTTPTNNTIIDIKLTPTSSSTTSQPNTTTTTATTKMKQFMSFFQPKKNSPTPTTAASSGSSGGGSGGNTNVSSSSGYSTSGGSSGGSGYSTSGGSSSSTLSKATTTPSTQHAPTKSLDNNITLSRSGSVSAGLSSSMSSTSIAKSISMTSIASAVSRSAESLQNNISQTRRILLLGLMATFMYTSTFSGNNGSMIISSQDSSQKERAKVNILHLIEQFHDGEIDREGEVLLRFIPQLMEDFFESEQILPLLYNEFLSAKTHPLLLSLLLSLHMPHICGKDSTNQQNFENWINMSMQTLCLKQPPSGALWALLCLFITVCMSEYDHHHAALIYFGSNHCVHEWNQISSHAFLLYGSIFYNYLCQKQMKDAIKTFSQVVLPQLIEDCKGHLIYVKLLKTLKFLCSGGTRVQSNNSSNETMIETTNSPKQSTKDSLASELDSFF</sequence>
<accession>A0A6A5BFY2</accession>
<feature type="compositionally biased region" description="Low complexity" evidence="1">
    <location>
        <begin position="3197"/>
        <end position="3219"/>
    </location>
</feature>
<reference evidence="2 3" key="1">
    <citation type="journal article" date="2019" name="Sci. Rep.">
        <title>Nanopore sequencing improves the draft genome of the human pathogenic amoeba Naegleria fowleri.</title>
        <authorList>
            <person name="Liechti N."/>
            <person name="Schurch N."/>
            <person name="Bruggmann R."/>
            <person name="Wittwer M."/>
        </authorList>
    </citation>
    <scope>NUCLEOTIDE SEQUENCE [LARGE SCALE GENOMIC DNA]</scope>
    <source>
        <strain evidence="2 3">ATCC 30894</strain>
    </source>
</reference>
<dbReference type="InterPro" id="IPR028426">
    <property type="entry name" value="Huntingtin_fam"/>
</dbReference>
<feature type="compositionally biased region" description="Low complexity" evidence="1">
    <location>
        <begin position="1575"/>
        <end position="1603"/>
    </location>
</feature>
<name>A0A6A5BFY2_NAEFO</name>
<dbReference type="VEuPathDB" id="AmoebaDB:FDP41_005214"/>
<evidence type="ECO:0000313" key="3">
    <source>
        <dbReference type="Proteomes" id="UP000444721"/>
    </source>
</evidence>
<feature type="region of interest" description="Disordered" evidence="1">
    <location>
        <begin position="2785"/>
        <end position="2811"/>
    </location>
</feature>
<dbReference type="PANTHER" id="PTHR10170:SF10">
    <property type="entry name" value="HUNTINGTIN"/>
    <property type="match status" value="1"/>
</dbReference>
<feature type="compositionally biased region" description="Polar residues" evidence="1">
    <location>
        <begin position="3683"/>
        <end position="3706"/>
    </location>
</feature>
<feature type="compositionally biased region" description="Gly residues" evidence="1">
    <location>
        <begin position="3251"/>
        <end position="3267"/>
    </location>
</feature>
<dbReference type="VEuPathDB" id="AmoebaDB:NF0100970"/>
<feature type="region of interest" description="Disordered" evidence="1">
    <location>
        <begin position="1575"/>
        <end position="1656"/>
    </location>
</feature>
<feature type="compositionally biased region" description="Low complexity" evidence="1">
    <location>
        <begin position="65"/>
        <end position="82"/>
    </location>
</feature>
<dbReference type="InterPro" id="IPR016024">
    <property type="entry name" value="ARM-type_fold"/>
</dbReference>
<dbReference type="RefSeq" id="XP_044560600.1">
    <property type="nucleotide sequence ID" value="XM_044708715.1"/>
</dbReference>
<feature type="region of interest" description="Disordered" evidence="1">
    <location>
        <begin position="1"/>
        <end position="31"/>
    </location>
</feature>
<feature type="region of interest" description="Disordered" evidence="1">
    <location>
        <begin position="3195"/>
        <end position="3303"/>
    </location>
</feature>
<evidence type="ECO:0000313" key="2">
    <source>
        <dbReference type="EMBL" id="KAF0975887.1"/>
    </source>
</evidence>
<feature type="compositionally biased region" description="Polar residues" evidence="1">
    <location>
        <begin position="1314"/>
        <end position="1339"/>
    </location>
</feature>
<feature type="region of interest" description="Disordered" evidence="1">
    <location>
        <begin position="65"/>
        <end position="88"/>
    </location>
</feature>
<feature type="region of interest" description="Disordered" evidence="1">
    <location>
        <begin position="1278"/>
        <end position="1340"/>
    </location>
</feature>
<dbReference type="VEuPathDB" id="AmoebaDB:NF0100960"/>
<feature type="compositionally biased region" description="Low complexity" evidence="1">
    <location>
        <begin position="3322"/>
        <end position="3333"/>
    </location>
</feature>
<feature type="region of interest" description="Disordered" evidence="1">
    <location>
        <begin position="1026"/>
        <end position="1047"/>
    </location>
</feature>
<feature type="compositionally biased region" description="Low complexity" evidence="1">
    <location>
        <begin position="900"/>
        <end position="940"/>
    </location>
</feature>
<evidence type="ECO:0000256" key="1">
    <source>
        <dbReference type="SAM" id="MobiDB-lite"/>
    </source>
</evidence>
<proteinExistence type="predicted"/>
<dbReference type="InterPro" id="IPR011989">
    <property type="entry name" value="ARM-like"/>
</dbReference>
<feature type="compositionally biased region" description="Low complexity" evidence="1">
    <location>
        <begin position="1"/>
        <end position="29"/>
    </location>
</feature>
<feature type="compositionally biased region" description="Low complexity" evidence="1">
    <location>
        <begin position="1633"/>
        <end position="1656"/>
    </location>
</feature>
<feature type="compositionally biased region" description="Low complexity" evidence="1">
    <location>
        <begin position="3289"/>
        <end position="3303"/>
    </location>
</feature>
<feature type="compositionally biased region" description="Low complexity" evidence="1">
    <location>
        <begin position="3342"/>
        <end position="3355"/>
    </location>
</feature>
<dbReference type="OrthoDB" id="10065698at2759"/>
<feature type="region of interest" description="Disordered" evidence="1">
    <location>
        <begin position="891"/>
        <end position="943"/>
    </location>
</feature>
<feature type="compositionally biased region" description="Gly residues" evidence="1">
    <location>
        <begin position="2790"/>
        <end position="2811"/>
    </location>
</feature>